<comment type="caution">
    <text evidence="2">The sequence shown here is derived from an EMBL/GenBank/DDBJ whole genome shotgun (WGS) entry which is preliminary data.</text>
</comment>
<accession>A0ABT5TY26</accession>
<protein>
    <submittedName>
        <fullName evidence="2">YdeI/OmpD-associated family protein</fullName>
    </submittedName>
</protein>
<evidence type="ECO:0000313" key="2">
    <source>
        <dbReference type="EMBL" id="MDD9206978.1"/>
    </source>
</evidence>
<reference evidence="2" key="1">
    <citation type="submission" date="2023-02" db="EMBL/GenBank/DDBJ databases">
        <title>Georgenia sp.10Sc9-8, isolated from a soil sample collected from the Taklamakan desert.</title>
        <authorList>
            <person name="Liu S."/>
        </authorList>
    </citation>
    <scope>NUCLEOTIDE SEQUENCE</scope>
    <source>
        <strain evidence="2">10Sc9-8</strain>
    </source>
</reference>
<gene>
    <name evidence="2" type="ORF">PU560_10945</name>
</gene>
<name>A0ABT5TY26_9MICO</name>
<evidence type="ECO:0000256" key="1">
    <source>
        <dbReference type="SAM" id="MobiDB-lite"/>
    </source>
</evidence>
<organism evidence="2 3">
    <name type="scientific">Georgenia halotolerans</name>
    <dbReference type="NCBI Taxonomy" id="3028317"/>
    <lineage>
        <taxon>Bacteria</taxon>
        <taxon>Bacillati</taxon>
        <taxon>Actinomycetota</taxon>
        <taxon>Actinomycetes</taxon>
        <taxon>Micrococcales</taxon>
        <taxon>Bogoriellaceae</taxon>
        <taxon>Georgenia</taxon>
    </lineage>
</organism>
<evidence type="ECO:0000313" key="3">
    <source>
        <dbReference type="Proteomes" id="UP001165561"/>
    </source>
</evidence>
<dbReference type="Pfam" id="PF13376">
    <property type="entry name" value="OmdA"/>
    <property type="match status" value="1"/>
</dbReference>
<dbReference type="Proteomes" id="UP001165561">
    <property type="component" value="Unassembled WGS sequence"/>
</dbReference>
<sequence>MAEELPELLVPDAAAWRAWLDGNHGTSRGVWLVMHKKGGSVTALTYAQALDEALCFGWIDGQAARRDEGSYRQRMTPRRSGSLWSARNVEHVARLEREGRMTEAGREAVRAAQADGRWERAYAAPTTAEVPADLAAGVAADPRAQAMFDVLTATNRNALIHRLEVVKRPETRTRKVREMVRMLADGRTPYPQRARPPADAGPS</sequence>
<dbReference type="EMBL" id="JARACI010001018">
    <property type="protein sequence ID" value="MDD9206978.1"/>
    <property type="molecule type" value="Genomic_DNA"/>
</dbReference>
<keyword evidence="3" id="KW-1185">Reference proteome</keyword>
<feature type="region of interest" description="Disordered" evidence="1">
    <location>
        <begin position="184"/>
        <end position="203"/>
    </location>
</feature>
<proteinExistence type="predicted"/>